<dbReference type="SUPFAM" id="SSF49493">
    <property type="entry name" value="HSP40/DnaJ peptide-binding domain"/>
    <property type="match status" value="2"/>
</dbReference>
<feature type="region of interest" description="Disordered" evidence="6">
    <location>
        <begin position="532"/>
        <end position="554"/>
    </location>
</feature>
<feature type="domain" description="J" evidence="7">
    <location>
        <begin position="114"/>
        <end position="176"/>
    </location>
</feature>
<dbReference type="Pfam" id="PF00226">
    <property type="entry name" value="DnaJ"/>
    <property type="match status" value="1"/>
</dbReference>
<keyword evidence="1 5" id="KW-0479">Metal-binding</keyword>
<dbReference type="PRINTS" id="PR00625">
    <property type="entry name" value="JDOMAIN"/>
</dbReference>
<dbReference type="InterPro" id="IPR001623">
    <property type="entry name" value="DnaJ_domain"/>
</dbReference>
<dbReference type="InterPro" id="IPR001305">
    <property type="entry name" value="HSP_DnaJ_Cys-rich_dom"/>
</dbReference>
<dbReference type="SUPFAM" id="SSF57938">
    <property type="entry name" value="DnaJ/Hsp40 cysteine-rich domain"/>
    <property type="match status" value="1"/>
</dbReference>
<organism evidence="9 10">
    <name type="scientific">Trichinella pseudospiralis</name>
    <name type="common">Parasitic roundworm</name>
    <dbReference type="NCBI Taxonomy" id="6337"/>
    <lineage>
        <taxon>Eukaryota</taxon>
        <taxon>Metazoa</taxon>
        <taxon>Ecdysozoa</taxon>
        <taxon>Nematoda</taxon>
        <taxon>Enoplea</taxon>
        <taxon>Dorylaimia</taxon>
        <taxon>Trichinellida</taxon>
        <taxon>Trichinellidae</taxon>
        <taxon>Trichinella</taxon>
    </lineage>
</organism>
<keyword evidence="4 5" id="KW-0862">Zinc</keyword>
<dbReference type="HAMAP" id="MF_01152">
    <property type="entry name" value="DnaJ"/>
    <property type="match status" value="1"/>
</dbReference>
<evidence type="ECO:0000256" key="2">
    <source>
        <dbReference type="ARBA" id="ARBA00022737"/>
    </source>
</evidence>
<name>A0A0V1FPT3_TRIPS</name>
<dbReference type="Gene3D" id="1.10.287.110">
    <property type="entry name" value="DnaJ domain"/>
    <property type="match status" value="1"/>
</dbReference>
<dbReference type="InterPro" id="IPR044713">
    <property type="entry name" value="DNJA1/2-like"/>
</dbReference>
<dbReference type="Proteomes" id="UP000054995">
    <property type="component" value="Unassembled WGS sequence"/>
</dbReference>
<evidence type="ECO:0000256" key="5">
    <source>
        <dbReference type="PROSITE-ProRule" id="PRU00546"/>
    </source>
</evidence>
<dbReference type="GO" id="GO:0051082">
    <property type="term" value="F:unfolded protein binding"/>
    <property type="evidence" value="ECO:0007669"/>
    <property type="project" value="InterPro"/>
</dbReference>
<dbReference type="GO" id="GO:0008270">
    <property type="term" value="F:zinc ion binding"/>
    <property type="evidence" value="ECO:0007669"/>
    <property type="project" value="UniProtKB-KW"/>
</dbReference>
<dbReference type="PROSITE" id="PS51188">
    <property type="entry name" value="ZF_CR"/>
    <property type="match status" value="1"/>
</dbReference>
<gene>
    <name evidence="9" type="primary">DNAJA1</name>
    <name evidence="9" type="ORF">T4D_5086</name>
</gene>
<evidence type="ECO:0000256" key="1">
    <source>
        <dbReference type="ARBA" id="ARBA00022723"/>
    </source>
</evidence>
<evidence type="ECO:0000256" key="6">
    <source>
        <dbReference type="SAM" id="MobiDB-lite"/>
    </source>
</evidence>
<evidence type="ECO:0000259" key="7">
    <source>
        <dbReference type="PROSITE" id="PS50076"/>
    </source>
</evidence>
<evidence type="ECO:0000256" key="3">
    <source>
        <dbReference type="ARBA" id="ARBA00022771"/>
    </source>
</evidence>
<dbReference type="PROSITE" id="PS50076">
    <property type="entry name" value="DNAJ_2"/>
    <property type="match status" value="1"/>
</dbReference>
<protein>
    <submittedName>
        <fullName evidence="9">DnaJ-like protein subfamily A member 1</fullName>
    </submittedName>
</protein>
<feature type="compositionally biased region" description="Low complexity" evidence="6">
    <location>
        <begin position="535"/>
        <end position="545"/>
    </location>
</feature>
<dbReference type="PROSITE" id="PS00636">
    <property type="entry name" value="DNAJ_1"/>
    <property type="match status" value="1"/>
</dbReference>
<evidence type="ECO:0000256" key="4">
    <source>
        <dbReference type="ARBA" id="ARBA00022833"/>
    </source>
</evidence>
<dbReference type="InterPro" id="IPR036410">
    <property type="entry name" value="HSP_DnaJ_Cys-rich_dom_sf"/>
</dbReference>
<dbReference type="OrthoDB" id="550424at2759"/>
<dbReference type="SMART" id="SM00271">
    <property type="entry name" value="DnaJ"/>
    <property type="match status" value="1"/>
</dbReference>
<dbReference type="GO" id="GO:0006457">
    <property type="term" value="P:protein folding"/>
    <property type="evidence" value="ECO:0007669"/>
    <property type="project" value="InterPro"/>
</dbReference>
<dbReference type="Pfam" id="PF00684">
    <property type="entry name" value="DnaJ_CXXCXGXG"/>
    <property type="match status" value="1"/>
</dbReference>
<dbReference type="FunFam" id="1.10.287.110:FF:000014">
    <property type="entry name" value="dnaJ homolog subfamily A member 1"/>
    <property type="match status" value="1"/>
</dbReference>
<dbReference type="SUPFAM" id="SSF46565">
    <property type="entry name" value="Chaperone J-domain"/>
    <property type="match status" value="1"/>
</dbReference>
<dbReference type="FunFam" id="2.60.260.20:FF:000003">
    <property type="entry name" value="DnaJ subfamily A member 2"/>
    <property type="match status" value="1"/>
</dbReference>
<proteinExistence type="inferred from homology"/>
<dbReference type="AlphaFoldDB" id="A0A0V1FPT3"/>
<dbReference type="Gene3D" id="2.60.260.20">
    <property type="entry name" value="Urease metallochaperone UreE, N-terminal domain"/>
    <property type="match status" value="2"/>
</dbReference>
<evidence type="ECO:0000313" key="10">
    <source>
        <dbReference type="Proteomes" id="UP000054995"/>
    </source>
</evidence>
<dbReference type="InterPro" id="IPR036869">
    <property type="entry name" value="J_dom_sf"/>
</dbReference>
<sequence>MKVLFHMIVHSSLQFVLPLCHLFLTVLHRVVALRKYSFAHLLTLEYKKVIHFNFSNCLLFSHVFGSFSAFDFSTLTDTLLRAKVSSFFFSTDLKLKCFLFRHRGLQLTMVKDTKFYDILEVKPGCTEVELKKAYRKLALKYHPDKNPAEGEKFKLISQAYEVLTDPEKRRIYDEGGEEALKTGGSSGFGYSSPMDIFDMFFGRSSGRHRQQENQCEDIIHQMPVTLEEIYSGSVRKFSITRNVVCTKCEGRGTREGGVLKTCSTCNGSGYQVKMSYLGPSIVQQVQSVCSECRGNGEIISPKDRCKECNAQKVIRQKKIIEVHVDKGIPDGKKIIFYGEGDQSPGMKPGNVIIIIDEQKHPVFQRKSDVHLSMTMEILLSEALCGMSKIITTLDNRKLYIHTLPGEVIKHSDLRCIEQEGLPHYKNPTEKGNLIIMFDVKFPDPGSLLPEKVEKLEKLLPPKESVIVPEDAIVVTMSEFEREHVDADEANEQEDAHHHHHHPTVGCHPQVSVVAADSELLVLKQVAEQELRNCRSTHSNSSGCSSHLTKKPGTW</sequence>
<keyword evidence="2" id="KW-0677">Repeat</keyword>
<dbReference type="CDD" id="cd10719">
    <property type="entry name" value="DnaJ_zf"/>
    <property type="match status" value="1"/>
</dbReference>
<accession>A0A0V1FPT3</accession>
<dbReference type="Gene3D" id="2.10.230.10">
    <property type="entry name" value="Heat shock protein DnaJ, cysteine-rich domain"/>
    <property type="match status" value="1"/>
</dbReference>
<dbReference type="EMBL" id="JYDT01000046">
    <property type="protein sequence ID" value="KRY88052.1"/>
    <property type="molecule type" value="Genomic_DNA"/>
</dbReference>
<dbReference type="Pfam" id="PF01556">
    <property type="entry name" value="DnaJ_C"/>
    <property type="match status" value="1"/>
</dbReference>
<reference evidence="9 10" key="1">
    <citation type="submission" date="2015-01" db="EMBL/GenBank/DDBJ databases">
        <title>Evolution of Trichinella species and genotypes.</title>
        <authorList>
            <person name="Korhonen P.K."/>
            <person name="Edoardo P."/>
            <person name="Giuseppe L.R."/>
            <person name="Gasser R.B."/>
        </authorList>
    </citation>
    <scope>NUCLEOTIDE SEQUENCE [LARGE SCALE GENOMIC DNA]</scope>
    <source>
        <strain evidence="9">ISS470</strain>
    </source>
</reference>
<dbReference type="CDD" id="cd10747">
    <property type="entry name" value="DnaJ_C"/>
    <property type="match status" value="1"/>
</dbReference>
<dbReference type="GO" id="GO:0009408">
    <property type="term" value="P:response to heat"/>
    <property type="evidence" value="ECO:0007669"/>
    <property type="project" value="InterPro"/>
</dbReference>
<keyword evidence="3 5" id="KW-0863">Zinc-finger</keyword>
<dbReference type="GO" id="GO:0030544">
    <property type="term" value="F:Hsp70 protein binding"/>
    <property type="evidence" value="ECO:0007669"/>
    <property type="project" value="InterPro"/>
</dbReference>
<feature type="zinc finger region" description="CR-type" evidence="5">
    <location>
        <begin position="232"/>
        <end position="317"/>
    </location>
</feature>
<dbReference type="InterPro" id="IPR018253">
    <property type="entry name" value="DnaJ_domain_CS"/>
</dbReference>
<dbReference type="InterPro" id="IPR008971">
    <property type="entry name" value="HSP40/DnaJ_pept-bd"/>
</dbReference>
<keyword evidence="10" id="KW-1185">Reference proteome</keyword>
<dbReference type="InterPro" id="IPR002939">
    <property type="entry name" value="DnaJ_C"/>
</dbReference>
<evidence type="ECO:0000259" key="8">
    <source>
        <dbReference type="PROSITE" id="PS51188"/>
    </source>
</evidence>
<comment type="caution">
    <text evidence="9">The sequence shown here is derived from an EMBL/GenBank/DDBJ whole genome shotgun (WGS) entry which is preliminary data.</text>
</comment>
<dbReference type="FunFam" id="2.10.230.10:FF:000001">
    <property type="entry name" value="DnaJ subfamily A member 2"/>
    <property type="match status" value="1"/>
</dbReference>
<dbReference type="InterPro" id="IPR012724">
    <property type="entry name" value="DnaJ"/>
</dbReference>
<evidence type="ECO:0000313" key="9">
    <source>
        <dbReference type="EMBL" id="KRY88052.1"/>
    </source>
</evidence>
<dbReference type="PANTHER" id="PTHR43888">
    <property type="entry name" value="DNAJ-LIKE-2, ISOFORM A-RELATED"/>
    <property type="match status" value="1"/>
</dbReference>
<dbReference type="CDD" id="cd06257">
    <property type="entry name" value="DnaJ"/>
    <property type="match status" value="1"/>
</dbReference>
<feature type="domain" description="CR-type" evidence="8">
    <location>
        <begin position="232"/>
        <end position="317"/>
    </location>
</feature>
<dbReference type="GO" id="GO:0005524">
    <property type="term" value="F:ATP binding"/>
    <property type="evidence" value="ECO:0007669"/>
    <property type="project" value="InterPro"/>
</dbReference>